<organism evidence="1 2">
    <name type="scientific">Dendrobium nobile</name>
    <name type="common">Orchid</name>
    <dbReference type="NCBI Taxonomy" id="94219"/>
    <lineage>
        <taxon>Eukaryota</taxon>
        <taxon>Viridiplantae</taxon>
        <taxon>Streptophyta</taxon>
        <taxon>Embryophyta</taxon>
        <taxon>Tracheophyta</taxon>
        <taxon>Spermatophyta</taxon>
        <taxon>Magnoliopsida</taxon>
        <taxon>Liliopsida</taxon>
        <taxon>Asparagales</taxon>
        <taxon>Orchidaceae</taxon>
        <taxon>Epidendroideae</taxon>
        <taxon>Malaxideae</taxon>
        <taxon>Dendrobiinae</taxon>
        <taxon>Dendrobium</taxon>
    </lineage>
</organism>
<dbReference type="AlphaFoldDB" id="A0A8T3AZK5"/>
<accession>A0A8T3AZK5</accession>
<evidence type="ECO:0000313" key="2">
    <source>
        <dbReference type="Proteomes" id="UP000829196"/>
    </source>
</evidence>
<comment type="caution">
    <text evidence="1">The sequence shown here is derived from an EMBL/GenBank/DDBJ whole genome shotgun (WGS) entry which is preliminary data.</text>
</comment>
<name>A0A8T3AZK5_DENNO</name>
<reference evidence="1" key="1">
    <citation type="journal article" date="2022" name="Front. Genet.">
        <title>Chromosome-Scale Assembly of the Dendrobium nobile Genome Provides Insights Into the Molecular Mechanism of the Biosynthesis of the Medicinal Active Ingredient of Dendrobium.</title>
        <authorList>
            <person name="Xu Q."/>
            <person name="Niu S.-C."/>
            <person name="Li K.-L."/>
            <person name="Zheng P.-J."/>
            <person name="Zhang X.-J."/>
            <person name="Jia Y."/>
            <person name="Liu Y."/>
            <person name="Niu Y.-X."/>
            <person name="Yu L.-H."/>
            <person name="Chen D.-F."/>
            <person name="Zhang G.-Q."/>
        </authorList>
    </citation>
    <scope>NUCLEOTIDE SEQUENCE</scope>
    <source>
        <tissue evidence="1">Leaf</tissue>
    </source>
</reference>
<proteinExistence type="predicted"/>
<dbReference type="Proteomes" id="UP000829196">
    <property type="component" value="Unassembled WGS sequence"/>
</dbReference>
<dbReference type="EMBL" id="JAGYWB010000012">
    <property type="protein sequence ID" value="KAI0501368.1"/>
    <property type="molecule type" value="Genomic_DNA"/>
</dbReference>
<protein>
    <submittedName>
        <fullName evidence="1">Uncharacterized protein</fullName>
    </submittedName>
</protein>
<evidence type="ECO:0000313" key="1">
    <source>
        <dbReference type="EMBL" id="KAI0501368.1"/>
    </source>
</evidence>
<keyword evidence="2" id="KW-1185">Reference proteome</keyword>
<sequence>MNLEDWSPQTWQKWPKYSQRQRVADHPSIVLGCQILLRNNTPKGVAISGSFSLGSRQRSMSTANNFTDEEGG</sequence>
<gene>
    <name evidence="1" type="ORF">KFK09_016313</name>
</gene>